<dbReference type="EMBL" id="JBHSFA010000003">
    <property type="protein sequence ID" value="MFC4541681.1"/>
    <property type="molecule type" value="Genomic_DNA"/>
</dbReference>
<accession>A0ABD5PNR3</accession>
<reference evidence="2 3" key="1">
    <citation type="journal article" date="2019" name="Int. J. Syst. Evol. Microbiol.">
        <title>The Global Catalogue of Microorganisms (GCM) 10K type strain sequencing project: providing services to taxonomists for standard genome sequencing and annotation.</title>
        <authorList>
            <consortium name="The Broad Institute Genomics Platform"/>
            <consortium name="The Broad Institute Genome Sequencing Center for Infectious Disease"/>
            <person name="Wu L."/>
            <person name="Ma J."/>
        </authorList>
    </citation>
    <scope>NUCLEOTIDE SEQUENCE [LARGE SCALE GENOMIC DNA]</scope>
    <source>
        <strain evidence="2 3">WLHS5</strain>
    </source>
</reference>
<comment type="caution">
    <text evidence="2">The sequence shown here is derived from an EMBL/GenBank/DDBJ whole genome shotgun (WGS) entry which is preliminary data.</text>
</comment>
<organism evidence="2 3">
    <name type="scientific">Halosolutus amylolyticus</name>
    <dbReference type="NCBI Taxonomy" id="2932267"/>
    <lineage>
        <taxon>Archaea</taxon>
        <taxon>Methanobacteriati</taxon>
        <taxon>Methanobacteriota</taxon>
        <taxon>Stenosarchaea group</taxon>
        <taxon>Halobacteria</taxon>
        <taxon>Halobacteriales</taxon>
        <taxon>Natrialbaceae</taxon>
        <taxon>Halosolutus</taxon>
    </lineage>
</organism>
<gene>
    <name evidence="2" type="ORF">ACFO5R_07050</name>
</gene>
<dbReference type="AlphaFoldDB" id="A0ABD5PNR3"/>
<keyword evidence="1" id="KW-1133">Transmembrane helix</keyword>
<evidence type="ECO:0000313" key="2">
    <source>
        <dbReference type="EMBL" id="MFC4541681.1"/>
    </source>
</evidence>
<protein>
    <recommendedName>
        <fullName evidence="4">NADH dehydrogenase subunit 6</fullName>
    </recommendedName>
</protein>
<proteinExistence type="predicted"/>
<evidence type="ECO:0008006" key="4">
    <source>
        <dbReference type="Google" id="ProtNLM"/>
    </source>
</evidence>
<keyword evidence="1" id="KW-0812">Transmembrane</keyword>
<dbReference type="Proteomes" id="UP001595898">
    <property type="component" value="Unassembled WGS sequence"/>
</dbReference>
<dbReference type="RefSeq" id="WP_250142295.1">
    <property type="nucleotide sequence ID" value="NZ_JALIQP010000006.1"/>
</dbReference>
<feature type="transmembrane region" description="Helical" evidence="1">
    <location>
        <begin position="47"/>
        <end position="71"/>
    </location>
</feature>
<name>A0ABD5PNR3_9EURY</name>
<evidence type="ECO:0000313" key="3">
    <source>
        <dbReference type="Proteomes" id="UP001595898"/>
    </source>
</evidence>
<feature type="transmembrane region" description="Helical" evidence="1">
    <location>
        <begin position="16"/>
        <end position="35"/>
    </location>
</feature>
<evidence type="ECO:0000256" key="1">
    <source>
        <dbReference type="SAM" id="Phobius"/>
    </source>
</evidence>
<keyword evidence="1" id="KW-0472">Membrane</keyword>
<sequence>MAVTKQMLIENLLESLYWLSNLAYLLLTLGIAAWLANAVGATLGGGYLGTVIGFVVFGGAFLGMMLVYYLLILND</sequence>
<keyword evidence="3" id="KW-1185">Reference proteome</keyword>